<dbReference type="PANTHER" id="PTHR10775:SF179">
    <property type="entry name" value="TRANSPOSON, EN_SPM-LIKE, TRANSPOSASE-ASSOCIATED DOMAIN PROTEIN"/>
    <property type="match status" value="1"/>
</dbReference>
<protein>
    <submittedName>
        <fullName evidence="1">Uncharacterized protein</fullName>
    </submittedName>
</protein>
<sequence>MHIERNIYDNIIGTLLNISGKSKDGLNTRLDMMNIGIRQQLVPKVQENRTFLLYACYTFTKE</sequence>
<dbReference type="Proteomes" id="UP000236161">
    <property type="component" value="Unassembled WGS sequence"/>
</dbReference>
<reference evidence="1 2" key="1">
    <citation type="journal article" date="2017" name="Nature">
        <title>The Apostasia genome and the evolution of orchids.</title>
        <authorList>
            <person name="Zhang G.Q."/>
            <person name="Liu K.W."/>
            <person name="Li Z."/>
            <person name="Lohaus R."/>
            <person name="Hsiao Y.Y."/>
            <person name="Niu S.C."/>
            <person name="Wang J.Y."/>
            <person name="Lin Y.C."/>
            <person name="Xu Q."/>
            <person name="Chen L.J."/>
            <person name="Yoshida K."/>
            <person name="Fujiwara S."/>
            <person name="Wang Z.W."/>
            <person name="Zhang Y.Q."/>
            <person name="Mitsuda N."/>
            <person name="Wang M."/>
            <person name="Liu G.H."/>
            <person name="Pecoraro L."/>
            <person name="Huang H.X."/>
            <person name="Xiao X.J."/>
            <person name="Lin M."/>
            <person name="Wu X.Y."/>
            <person name="Wu W.L."/>
            <person name="Chen Y.Y."/>
            <person name="Chang S.B."/>
            <person name="Sakamoto S."/>
            <person name="Ohme-Takagi M."/>
            <person name="Yagi M."/>
            <person name="Zeng S.J."/>
            <person name="Shen C.Y."/>
            <person name="Yeh C.M."/>
            <person name="Luo Y.B."/>
            <person name="Tsai W.C."/>
            <person name="Van de Peer Y."/>
            <person name="Liu Z.J."/>
        </authorList>
    </citation>
    <scope>NUCLEOTIDE SEQUENCE [LARGE SCALE GENOMIC DNA]</scope>
    <source>
        <strain evidence="2">cv. Shenzhen</strain>
        <tissue evidence="1">Stem</tissue>
    </source>
</reference>
<dbReference type="AlphaFoldDB" id="A0A2I0AHD6"/>
<evidence type="ECO:0000313" key="1">
    <source>
        <dbReference type="EMBL" id="PKA54906.1"/>
    </source>
</evidence>
<dbReference type="OrthoDB" id="1100107at2759"/>
<dbReference type="STRING" id="1088818.A0A2I0AHD6"/>
<accession>A0A2I0AHD6</accession>
<keyword evidence="2" id="KW-1185">Reference proteome</keyword>
<dbReference type="PANTHER" id="PTHR10775">
    <property type="entry name" value="OS08G0208400 PROTEIN"/>
    <property type="match status" value="1"/>
</dbReference>
<evidence type="ECO:0000313" key="2">
    <source>
        <dbReference type="Proteomes" id="UP000236161"/>
    </source>
</evidence>
<gene>
    <name evidence="1" type="ORF">AXF42_Ash000742</name>
</gene>
<name>A0A2I0AHD6_9ASPA</name>
<dbReference type="EMBL" id="KZ451982">
    <property type="protein sequence ID" value="PKA54906.1"/>
    <property type="molecule type" value="Genomic_DNA"/>
</dbReference>
<proteinExistence type="predicted"/>
<organism evidence="1 2">
    <name type="scientific">Apostasia shenzhenica</name>
    <dbReference type="NCBI Taxonomy" id="1088818"/>
    <lineage>
        <taxon>Eukaryota</taxon>
        <taxon>Viridiplantae</taxon>
        <taxon>Streptophyta</taxon>
        <taxon>Embryophyta</taxon>
        <taxon>Tracheophyta</taxon>
        <taxon>Spermatophyta</taxon>
        <taxon>Magnoliopsida</taxon>
        <taxon>Liliopsida</taxon>
        <taxon>Asparagales</taxon>
        <taxon>Orchidaceae</taxon>
        <taxon>Apostasioideae</taxon>
        <taxon>Apostasia</taxon>
    </lineage>
</organism>